<comment type="caution">
    <text evidence="2">The sequence shown here is derived from an EMBL/GenBank/DDBJ whole genome shotgun (WGS) entry which is preliminary data.</text>
</comment>
<reference evidence="2 3" key="1">
    <citation type="submission" date="2021-04" db="EMBL/GenBank/DDBJ databases">
        <authorList>
            <person name="Ivanova A."/>
        </authorList>
    </citation>
    <scope>NUCLEOTIDE SEQUENCE [LARGE SCALE GENOMIC DNA]</scope>
    <source>
        <strain evidence="2 3">G18</strain>
    </source>
</reference>
<dbReference type="Proteomes" id="UP000676565">
    <property type="component" value="Unassembled WGS sequence"/>
</dbReference>
<keyword evidence="1" id="KW-0812">Transmembrane</keyword>
<sequence>MGMGFEIVDVTFTDPAFLALTDDERADVVRRLLADPVMAEFSRVSKRRGRRIFWRSFGVLLALFFGLDFVRREVPFSSTIYAVSVLGLSTLWAAGEVGLWVRWMKRESARRMQSLLRVELSRVRIKNRLPKD</sequence>
<feature type="transmembrane region" description="Helical" evidence="1">
    <location>
        <begin position="76"/>
        <end position="101"/>
    </location>
</feature>
<evidence type="ECO:0000256" key="1">
    <source>
        <dbReference type="SAM" id="Phobius"/>
    </source>
</evidence>
<dbReference type="EMBL" id="JAGKQQ010000001">
    <property type="protein sequence ID" value="MBP3958236.1"/>
    <property type="molecule type" value="Genomic_DNA"/>
</dbReference>
<organism evidence="2 3">
    <name type="scientific">Gemmata palustris</name>
    <dbReference type="NCBI Taxonomy" id="2822762"/>
    <lineage>
        <taxon>Bacteria</taxon>
        <taxon>Pseudomonadati</taxon>
        <taxon>Planctomycetota</taxon>
        <taxon>Planctomycetia</taxon>
        <taxon>Gemmatales</taxon>
        <taxon>Gemmataceae</taxon>
        <taxon>Gemmata</taxon>
    </lineage>
</organism>
<dbReference type="RefSeq" id="WP_210658032.1">
    <property type="nucleotide sequence ID" value="NZ_JAGKQQ010000001.1"/>
</dbReference>
<feature type="transmembrane region" description="Helical" evidence="1">
    <location>
        <begin position="52"/>
        <end position="70"/>
    </location>
</feature>
<proteinExistence type="predicted"/>
<keyword evidence="3" id="KW-1185">Reference proteome</keyword>
<name>A0ABS5BWX1_9BACT</name>
<evidence type="ECO:0000313" key="2">
    <source>
        <dbReference type="EMBL" id="MBP3958236.1"/>
    </source>
</evidence>
<evidence type="ECO:0008006" key="4">
    <source>
        <dbReference type="Google" id="ProtNLM"/>
    </source>
</evidence>
<protein>
    <recommendedName>
        <fullName evidence="4">DUF3040 domain-containing protein</fullName>
    </recommendedName>
</protein>
<dbReference type="PROSITE" id="PS50096">
    <property type="entry name" value="IQ"/>
    <property type="match status" value="1"/>
</dbReference>
<keyword evidence="1" id="KW-1133">Transmembrane helix</keyword>
<gene>
    <name evidence="2" type="ORF">J8F10_23555</name>
</gene>
<accession>A0ABS5BWX1</accession>
<evidence type="ECO:0000313" key="3">
    <source>
        <dbReference type="Proteomes" id="UP000676565"/>
    </source>
</evidence>
<keyword evidence="1" id="KW-0472">Membrane</keyword>